<dbReference type="Pfam" id="PF01757">
    <property type="entry name" value="Acyl_transf_3"/>
    <property type="match status" value="1"/>
</dbReference>
<dbReference type="GO" id="GO:0009103">
    <property type="term" value="P:lipopolysaccharide biosynthetic process"/>
    <property type="evidence" value="ECO:0007669"/>
    <property type="project" value="TreeGrafter"/>
</dbReference>
<feature type="region of interest" description="Disordered" evidence="1">
    <location>
        <begin position="460"/>
        <end position="494"/>
    </location>
</feature>
<dbReference type="PANTHER" id="PTHR23028:SF53">
    <property type="entry name" value="ACYL_TRANSF_3 DOMAIN-CONTAINING PROTEIN"/>
    <property type="match status" value="1"/>
</dbReference>
<feature type="compositionally biased region" description="Low complexity" evidence="1">
    <location>
        <begin position="484"/>
        <end position="494"/>
    </location>
</feature>
<proteinExistence type="predicted"/>
<dbReference type="AlphaFoldDB" id="A0A5B8U498"/>
<feature type="transmembrane region" description="Helical" evidence="2">
    <location>
        <begin position="335"/>
        <end position="354"/>
    </location>
</feature>
<feature type="compositionally biased region" description="Low complexity" evidence="1">
    <location>
        <begin position="42"/>
        <end position="53"/>
    </location>
</feature>
<feature type="domain" description="Acyltransferase 3" evidence="3">
    <location>
        <begin position="110"/>
        <end position="443"/>
    </location>
</feature>
<keyword evidence="2" id="KW-1133">Transmembrane helix</keyword>
<keyword evidence="2" id="KW-0472">Membrane</keyword>
<dbReference type="KEGG" id="bsol:FSW04_09945"/>
<feature type="transmembrane region" description="Helical" evidence="2">
    <location>
        <begin position="366"/>
        <end position="383"/>
    </location>
</feature>
<evidence type="ECO:0000313" key="5">
    <source>
        <dbReference type="Proteomes" id="UP000321805"/>
    </source>
</evidence>
<name>A0A5B8U498_9ACTN</name>
<feature type="transmembrane region" description="Helical" evidence="2">
    <location>
        <begin position="305"/>
        <end position="323"/>
    </location>
</feature>
<organism evidence="4 5">
    <name type="scientific">Baekduia soli</name>
    <dbReference type="NCBI Taxonomy" id="496014"/>
    <lineage>
        <taxon>Bacteria</taxon>
        <taxon>Bacillati</taxon>
        <taxon>Actinomycetota</taxon>
        <taxon>Thermoleophilia</taxon>
        <taxon>Solirubrobacterales</taxon>
        <taxon>Baekduiaceae</taxon>
        <taxon>Baekduia</taxon>
    </lineage>
</organism>
<dbReference type="GO" id="GO:0016020">
    <property type="term" value="C:membrane"/>
    <property type="evidence" value="ECO:0007669"/>
    <property type="project" value="TreeGrafter"/>
</dbReference>
<evidence type="ECO:0000313" key="4">
    <source>
        <dbReference type="EMBL" id="QEC47860.1"/>
    </source>
</evidence>
<dbReference type="PANTHER" id="PTHR23028">
    <property type="entry name" value="ACETYLTRANSFERASE"/>
    <property type="match status" value="1"/>
</dbReference>
<feature type="transmembrane region" description="Helical" evidence="2">
    <location>
        <begin position="395"/>
        <end position="417"/>
    </location>
</feature>
<protein>
    <submittedName>
        <fullName evidence="4">Acyltransferase</fullName>
    </submittedName>
</protein>
<feature type="transmembrane region" description="Helical" evidence="2">
    <location>
        <begin position="194"/>
        <end position="211"/>
    </location>
</feature>
<sequence>MRNTIAAPSSRCRPAASRRGIGRAPLRRTGLDGSPSPDGPCGAARRSSSAGGRVKPGWLGTVTDTAGGAAGAPGSRSGGLHVPLSDVVHGLQMPSADIRPDASPRARLGALDGLRGLAALGVVVLHVWMFSYGDLGRPPKDALDLFMGELRLGVQVFFVLSGFLIFRPFVAAALDGGARPGLGRYALRRAARILPGYWAVLLASFVLLRRLDHPMQVDGSLLPVFLLFAQNHFDTTIGHLDPPMWTLAIEVSFYIVLPLGGALALAIGAHRRRLALLCAAIVGGGIACTVLSVQQRWPETLSTSLLLHLVEFGSGMAVAVLAHRRRLGVRSAAPLALAGLALVVANSVWHALGLGPQQVRDLVGDVPGIVGMALVLGALVTSGRRARLLSAGPAAWLGTVSYGLYLVHFPVIIALRGTDHWPATLERQLLAVVGISLVLATALWFCVERPAIRWAQRVTRRPRPARAPAPVPAPRAPRRRPAERPVLVPRRAER</sequence>
<keyword evidence="5" id="KW-1185">Reference proteome</keyword>
<dbReference type="OrthoDB" id="5242306at2"/>
<feature type="transmembrane region" description="Helical" evidence="2">
    <location>
        <begin position="152"/>
        <end position="174"/>
    </location>
</feature>
<keyword evidence="4" id="KW-0012">Acyltransferase</keyword>
<feature type="region of interest" description="Disordered" evidence="1">
    <location>
        <begin position="1"/>
        <end position="78"/>
    </location>
</feature>
<keyword evidence="2" id="KW-0812">Transmembrane</keyword>
<feature type="compositionally biased region" description="Low complexity" evidence="1">
    <location>
        <begin position="1"/>
        <end position="19"/>
    </location>
</feature>
<dbReference type="Proteomes" id="UP000321805">
    <property type="component" value="Chromosome"/>
</dbReference>
<feature type="transmembrane region" description="Helical" evidence="2">
    <location>
        <begin position="274"/>
        <end position="293"/>
    </location>
</feature>
<evidence type="ECO:0000256" key="1">
    <source>
        <dbReference type="SAM" id="MobiDB-lite"/>
    </source>
</evidence>
<gene>
    <name evidence="4" type="ORF">FSW04_09945</name>
</gene>
<dbReference type="InterPro" id="IPR050879">
    <property type="entry name" value="Acyltransferase_3"/>
</dbReference>
<accession>A0A5B8U498</accession>
<keyword evidence="4" id="KW-0808">Transferase</keyword>
<feature type="transmembrane region" description="Helical" evidence="2">
    <location>
        <begin position="244"/>
        <end position="267"/>
    </location>
</feature>
<feature type="compositionally biased region" description="Pro residues" evidence="1">
    <location>
        <begin position="465"/>
        <end position="475"/>
    </location>
</feature>
<evidence type="ECO:0000256" key="2">
    <source>
        <dbReference type="SAM" id="Phobius"/>
    </source>
</evidence>
<dbReference type="GO" id="GO:0016747">
    <property type="term" value="F:acyltransferase activity, transferring groups other than amino-acyl groups"/>
    <property type="evidence" value="ECO:0007669"/>
    <property type="project" value="InterPro"/>
</dbReference>
<feature type="transmembrane region" description="Helical" evidence="2">
    <location>
        <begin position="113"/>
        <end position="132"/>
    </location>
</feature>
<evidence type="ECO:0000259" key="3">
    <source>
        <dbReference type="Pfam" id="PF01757"/>
    </source>
</evidence>
<dbReference type="InterPro" id="IPR002656">
    <property type="entry name" value="Acyl_transf_3_dom"/>
</dbReference>
<dbReference type="EMBL" id="CP042430">
    <property type="protein sequence ID" value="QEC47860.1"/>
    <property type="molecule type" value="Genomic_DNA"/>
</dbReference>
<feature type="transmembrane region" description="Helical" evidence="2">
    <location>
        <begin position="429"/>
        <end position="447"/>
    </location>
</feature>
<reference evidence="4 5" key="1">
    <citation type="journal article" date="2018" name="J. Microbiol.">
        <title>Baekduia soli gen. nov., sp. nov., a novel bacterium isolated from the soil of Baekdu Mountain and proposal of a novel family name, Baekduiaceae fam. nov.</title>
        <authorList>
            <person name="An D.S."/>
            <person name="Siddiqi M.Z."/>
            <person name="Kim K.H."/>
            <person name="Yu H.S."/>
            <person name="Im W.T."/>
        </authorList>
    </citation>
    <scope>NUCLEOTIDE SEQUENCE [LARGE SCALE GENOMIC DNA]</scope>
    <source>
        <strain evidence="4 5">BR7-21</strain>
    </source>
</reference>